<reference evidence="2" key="2">
    <citation type="submission" date="2015-08" db="EMBL/GenBank/DDBJ databases">
        <authorList>
            <person name="Babu N.S."/>
            <person name="Beckwith C.J."/>
            <person name="Beseler K.G."/>
            <person name="Brison A."/>
            <person name="Carone J.V."/>
            <person name="Caskin T.P."/>
            <person name="Diamond M."/>
            <person name="Durham M.E."/>
            <person name="Foxe J.M."/>
            <person name="Go M."/>
            <person name="Henderson B.A."/>
            <person name="Jones I.B."/>
            <person name="McGettigan J.A."/>
            <person name="Micheletti S.J."/>
            <person name="Nasrallah M.E."/>
            <person name="Ortiz D."/>
            <person name="Piller C.R."/>
            <person name="Privatt S.R."/>
            <person name="Schneider S.L."/>
            <person name="Sharp S."/>
            <person name="Smith T.C."/>
            <person name="Stanton J.D."/>
            <person name="Ullery H.E."/>
            <person name="Wilson R.J."/>
            <person name="Serrano M.G."/>
            <person name="Buck G."/>
            <person name="Lee V."/>
            <person name="Wang Y."/>
            <person name="Carvalho R."/>
            <person name="Voegtly L."/>
            <person name="Shi R."/>
            <person name="Duckworth R."/>
            <person name="Johnson A."/>
            <person name="Loviza R."/>
            <person name="Walstead R."/>
            <person name="Shah Z."/>
            <person name="Kiflezghi M."/>
            <person name="Wade K."/>
            <person name="Ball S.L."/>
            <person name="Bradley K.W."/>
            <person name="Asai D.J."/>
            <person name="Bowman C.A."/>
            <person name="Russell D.A."/>
            <person name="Pope W.H."/>
            <person name="Jacobs-Sera D."/>
            <person name="Hendrix R.W."/>
            <person name="Hatfull G.F."/>
        </authorList>
    </citation>
    <scope>NUCLEOTIDE SEQUENCE [LARGE SCALE GENOMIC DNA]</scope>
</reference>
<dbReference type="EMBL" id="JTAI01000002">
    <property type="protein sequence ID" value="PPS98282.1"/>
    <property type="molecule type" value="Genomic_DNA"/>
</dbReference>
<keyword evidence="4" id="KW-1185">Reference proteome</keyword>
<reference evidence="3 4" key="1">
    <citation type="submission" date="2014-11" db="EMBL/GenBank/DDBJ databases">
        <title>Comparative genomic analysis of Cryptosporidium hominis reveals occurrence of genetic recombination in virulent subtypes.</title>
        <authorList>
            <person name="Guo Y."/>
            <person name="Tang K."/>
            <person name="Frace M."/>
            <person name="Li N."/>
            <person name="Roellig D.M."/>
            <person name="Sammons S."/>
            <person name="Knipe K."/>
            <person name="Rowe L."/>
            <person name="Feng Y."/>
            <person name="Xiao L."/>
        </authorList>
    </citation>
    <scope>NUCLEOTIDE SEQUENCE [LARGE SCALE GENOMIC DNA]</scope>
    <source>
        <strain evidence="3">30976</strain>
    </source>
</reference>
<keyword evidence="1" id="KW-0732">Signal</keyword>
<reference evidence="3 4" key="3">
    <citation type="submission" date="2017-10" db="EMBL/GenBank/DDBJ databases">
        <title>Consistent, comparative and evidence-based genome annotation and re-annotation for the closely-related species, Cryptosporidium parvum, C. hominis and C. tyzzeri.</title>
        <authorList>
            <person name="Baptista R.P."/>
            <person name="Li Y."/>
            <person name="Sateriale A."/>
            <person name="Striepen B."/>
            <person name="Kissinger J.C."/>
        </authorList>
    </citation>
    <scope>NUCLEOTIDE SEQUENCE [LARGE SCALE GENOMIC DNA]</scope>
    <source>
        <strain evidence="3">30976</strain>
    </source>
</reference>
<proteinExistence type="predicted"/>
<protein>
    <submittedName>
        <fullName evidence="2">Uncharacterized protein</fullName>
    </submittedName>
</protein>
<evidence type="ECO:0000256" key="1">
    <source>
        <dbReference type="SAM" id="SignalP"/>
    </source>
</evidence>
<organism evidence="2">
    <name type="scientific">Cryptosporidium hominis</name>
    <dbReference type="NCBI Taxonomy" id="237895"/>
    <lineage>
        <taxon>Eukaryota</taxon>
        <taxon>Sar</taxon>
        <taxon>Alveolata</taxon>
        <taxon>Apicomplexa</taxon>
        <taxon>Conoidasida</taxon>
        <taxon>Coccidia</taxon>
        <taxon>Eucoccidiorida</taxon>
        <taxon>Eimeriorina</taxon>
        <taxon>Cryptosporidiidae</taxon>
        <taxon>Cryptosporidium</taxon>
    </lineage>
</organism>
<gene>
    <name evidence="2" type="ORF">CHUDEA8_2680</name>
    <name evidence="3" type="ORF">GY17_00000702</name>
</gene>
<dbReference type="AlphaFoldDB" id="A0A0S4TLP6"/>
<dbReference type="Proteomes" id="UP001429100">
    <property type="component" value="Unassembled WGS sequence"/>
</dbReference>
<evidence type="ECO:0000313" key="3">
    <source>
        <dbReference type="EMBL" id="PPS98282.1"/>
    </source>
</evidence>
<dbReference type="Proteomes" id="UP000199752">
    <property type="component" value="Chromosome 8"/>
</dbReference>
<evidence type="ECO:0000313" key="4">
    <source>
        <dbReference type="Proteomes" id="UP001429100"/>
    </source>
</evidence>
<feature type="signal peptide" evidence="1">
    <location>
        <begin position="1"/>
        <end position="24"/>
    </location>
</feature>
<sequence>MKTLKYKFLLFIAITLLFISKVKSSRIIYLGENATRLESNATEPISNNKFPYFPNISNNTFNNMQENIIKAVVGFDSFIFDIAKNITSGMRIAQFFILNKTKTFILPFVMFPDEKSFENFKNSTSNETEVDNLKLEKLFPININLLSPDKSNFTNSTLEETLIEPEMLIPYLRGSHKMIRYNDTTNENLKNFTSVNSTDDSEKIINSTLIRLNKHLLPPNNGSLNINNQTGRLRFLQFTSAYGLEDINDPQFGQDLNYLNEIPNVGGIPSFTQDYDQWIPSNNFDFYNGYGFDFLFME</sequence>
<dbReference type="VEuPathDB" id="CryptoDB:CHUDEA8_2680"/>
<feature type="chain" id="PRO_5006627897" evidence="1">
    <location>
        <begin position="25"/>
        <end position="298"/>
    </location>
</feature>
<dbReference type="VEuPathDB" id="CryptoDB:ChTU502y2012_421g0465"/>
<accession>A0A0S4TLP6</accession>
<dbReference type="OrthoDB" id="340356at2759"/>
<dbReference type="VEuPathDB" id="CryptoDB:Chro.80313"/>
<dbReference type="VEuPathDB" id="CryptoDB:GY17_00000702"/>
<evidence type="ECO:0000313" key="2">
    <source>
        <dbReference type="EMBL" id="CUV07817.1"/>
    </source>
</evidence>
<dbReference type="EMBL" id="LN877954">
    <property type="protein sequence ID" value="CUV07817.1"/>
    <property type="molecule type" value="Genomic_DNA"/>
</dbReference>
<name>A0A0S4TLP6_CRYHO</name>